<evidence type="ECO:0000256" key="3">
    <source>
        <dbReference type="ARBA" id="ARBA00022500"/>
    </source>
</evidence>
<keyword evidence="16" id="KW-0175">Coiled coil</keyword>
<evidence type="ECO:0000259" key="19">
    <source>
        <dbReference type="PROSITE" id="PS50885"/>
    </source>
</evidence>
<dbReference type="Gene3D" id="1.10.287.950">
    <property type="entry name" value="Methyl-accepting chemotaxis protein"/>
    <property type="match status" value="1"/>
</dbReference>
<evidence type="ECO:0000256" key="11">
    <source>
        <dbReference type="ARBA" id="ARBA00023012"/>
    </source>
</evidence>
<dbReference type="NCBIfam" id="TIGR00229">
    <property type="entry name" value="sensory_box"/>
    <property type="match status" value="1"/>
</dbReference>
<dbReference type="PANTHER" id="PTHR32089">
    <property type="entry name" value="METHYL-ACCEPTING CHEMOTAXIS PROTEIN MCPB"/>
    <property type="match status" value="1"/>
</dbReference>
<dbReference type="InterPro" id="IPR035965">
    <property type="entry name" value="PAS-like_dom_sf"/>
</dbReference>
<dbReference type="PRINTS" id="PR00260">
    <property type="entry name" value="CHEMTRNSDUCR"/>
</dbReference>
<dbReference type="InterPro" id="IPR013656">
    <property type="entry name" value="PAS_4"/>
</dbReference>
<dbReference type="AlphaFoldDB" id="A0A212K0R0"/>
<dbReference type="SUPFAM" id="SSF103190">
    <property type="entry name" value="Sensory domain-like"/>
    <property type="match status" value="1"/>
</dbReference>
<evidence type="ECO:0000256" key="5">
    <source>
        <dbReference type="ARBA" id="ARBA00022679"/>
    </source>
</evidence>
<dbReference type="CDD" id="cd18774">
    <property type="entry name" value="PDC2_HK_sensor"/>
    <property type="match status" value="1"/>
</dbReference>
<dbReference type="GO" id="GO:0004888">
    <property type="term" value="F:transmembrane signaling receptor activity"/>
    <property type="evidence" value="ECO:0007669"/>
    <property type="project" value="InterPro"/>
</dbReference>
<evidence type="ECO:0000256" key="6">
    <source>
        <dbReference type="ARBA" id="ARBA00022692"/>
    </source>
</evidence>
<comment type="subcellular location">
    <subcellularLocation>
        <location evidence="1">Cell membrane</location>
        <topology evidence="1">Multi-pass membrane protein</topology>
    </subcellularLocation>
</comment>
<evidence type="ECO:0000256" key="14">
    <source>
        <dbReference type="ARBA" id="ARBA00029447"/>
    </source>
</evidence>
<keyword evidence="12 17" id="KW-0472">Membrane</keyword>
<evidence type="ECO:0000256" key="4">
    <source>
        <dbReference type="ARBA" id="ARBA00022553"/>
    </source>
</evidence>
<evidence type="ECO:0000256" key="10">
    <source>
        <dbReference type="ARBA" id="ARBA00022989"/>
    </source>
</evidence>
<evidence type="ECO:0000259" key="18">
    <source>
        <dbReference type="PROSITE" id="PS50111"/>
    </source>
</evidence>
<dbReference type="GO" id="GO:0000160">
    <property type="term" value="P:phosphorelay signal transduction system"/>
    <property type="evidence" value="ECO:0007669"/>
    <property type="project" value="UniProtKB-KW"/>
</dbReference>
<keyword evidence="13 15" id="KW-0807">Transducer</keyword>
<evidence type="ECO:0000256" key="2">
    <source>
        <dbReference type="ARBA" id="ARBA00022475"/>
    </source>
</evidence>
<evidence type="ECO:0000256" key="15">
    <source>
        <dbReference type="PROSITE-ProRule" id="PRU00284"/>
    </source>
</evidence>
<sequence length="799" mass="85882">MKLQLKILLPIIGLFMLFMGLSGYLAYRQTAESLRASLIDNMEGEASAMVRAINDLADTSVQNIVRTADNEAVLRFFANAGDMGNPESLAAVTATLKRLEASYPGFDRITLLDTEGKVVATSRPELSKIGDKFDDRNYFKEAIKGNAFLAQPFFSRVVKKTVMAASSPIKINNNIAGVVYATMDLDPFFNAFVGPIKVGEKGFAYIINSDGLVVMAKNTDWLFNKDLPAVSSYKAWVAAKQDGAVELTGNDGREVVVYHKTEPGSGLTAIIRAETDDVYSGLYTLRRTSIIIILCSILVGSLLVFLVVRPVVRSLNKGVVFAGEIAAGHLDGTLDVRRNDEIGKLADALRTIPASLKEIIHEYKNLEEKIEKGELNAAGDEARFSGDFAMLIRGTNGILSRYRTVLENIPSPVIMLGKDLQATYLNKVARELAGEDYKGKTCQQLFGREDYFTATCGLKKAVETKRPGRGETVAHPQGKTMDVGYFSIPMLDEKGNLLSVLQLITDLTAIKSTQRTIMEVANRAMDISNRVAAASEELSAQVEQVNRGTAVQRDRVNSTATAMEEMNSTVLEVARSAGDAREQAENTQGKAREGSALVTQLITSISQVSTVSQELAENIKSLGTQTEAIGSVMGVISDIADQTNLLALNAAIEAARAGEAGRGFAVVADEVRKLAEKTMSATSEVGSSITGIQTATSQNIQRFSQAATLVAKSSELATTSGQALDQILAFAEHSAAVVSSIATAAEEQSATSEEINRSVEEIHRIAGDTASGMEEANVAVRSLAELATELNSLLDKLKA</sequence>
<dbReference type="Gene3D" id="3.30.450.20">
    <property type="entry name" value="PAS domain"/>
    <property type="match status" value="2"/>
</dbReference>
<dbReference type="Pfam" id="PF00015">
    <property type="entry name" value="MCPsignal"/>
    <property type="match status" value="1"/>
</dbReference>
<dbReference type="InterPro" id="IPR003660">
    <property type="entry name" value="HAMP_dom"/>
</dbReference>
<dbReference type="InterPro" id="IPR004090">
    <property type="entry name" value="Chemotax_Me-accpt_rcpt"/>
</dbReference>
<keyword evidence="7" id="KW-0547">Nucleotide-binding</keyword>
<dbReference type="PROSITE" id="PS50885">
    <property type="entry name" value="HAMP"/>
    <property type="match status" value="1"/>
</dbReference>
<dbReference type="PANTHER" id="PTHR32089:SF112">
    <property type="entry name" value="LYSOZYME-LIKE PROTEIN-RELATED"/>
    <property type="match status" value="1"/>
</dbReference>
<evidence type="ECO:0000256" key="16">
    <source>
        <dbReference type="SAM" id="Coils"/>
    </source>
</evidence>
<dbReference type="Gene3D" id="6.10.340.10">
    <property type="match status" value="1"/>
</dbReference>
<keyword evidence="6 17" id="KW-0812">Transmembrane</keyword>
<dbReference type="GO" id="GO:0005524">
    <property type="term" value="F:ATP binding"/>
    <property type="evidence" value="ECO:0007669"/>
    <property type="project" value="UniProtKB-KW"/>
</dbReference>
<dbReference type="Pfam" id="PF08448">
    <property type="entry name" value="PAS_4"/>
    <property type="match status" value="1"/>
</dbReference>
<proteinExistence type="inferred from homology"/>
<reference evidence="20" key="1">
    <citation type="submission" date="2016-04" db="EMBL/GenBank/DDBJ databases">
        <authorList>
            <person name="Evans L.H."/>
            <person name="Alamgir A."/>
            <person name="Owens N."/>
            <person name="Weber N.D."/>
            <person name="Virtaneva K."/>
            <person name="Barbian K."/>
            <person name="Babar A."/>
            <person name="Rosenke K."/>
        </authorList>
    </citation>
    <scope>NUCLEOTIDE SEQUENCE</scope>
    <source>
        <strain evidence="20">86</strain>
    </source>
</reference>
<dbReference type="FunFam" id="1.10.287.950:FF:000001">
    <property type="entry name" value="Methyl-accepting chemotaxis sensory transducer"/>
    <property type="match status" value="1"/>
</dbReference>
<feature type="domain" description="HAMP" evidence="19">
    <location>
        <begin position="309"/>
        <end position="361"/>
    </location>
</feature>
<feature type="transmembrane region" description="Helical" evidence="17">
    <location>
        <begin position="290"/>
        <end position="308"/>
    </location>
</feature>
<dbReference type="SMART" id="SM00283">
    <property type="entry name" value="MA"/>
    <property type="match status" value="1"/>
</dbReference>
<dbReference type="Pfam" id="PF02743">
    <property type="entry name" value="dCache_1"/>
    <property type="match status" value="1"/>
</dbReference>
<dbReference type="CDD" id="cd12914">
    <property type="entry name" value="PDC1_DGC_like"/>
    <property type="match status" value="1"/>
</dbReference>
<dbReference type="SMART" id="SM00091">
    <property type="entry name" value="PAS"/>
    <property type="match status" value="1"/>
</dbReference>
<feature type="coiled-coil region" evidence="16">
    <location>
        <begin position="356"/>
        <end position="383"/>
    </location>
</feature>
<keyword evidence="11" id="KW-0902">Two-component regulatory system</keyword>
<dbReference type="GO" id="GO:0016301">
    <property type="term" value="F:kinase activity"/>
    <property type="evidence" value="ECO:0007669"/>
    <property type="project" value="UniProtKB-KW"/>
</dbReference>
<dbReference type="SUPFAM" id="SSF58104">
    <property type="entry name" value="Methyl-accepting chemotaxis protein (MCP) signaling domain"/>
    <property type="match status" value="1"/>
</dbReference>
<dbReference type="EMBL" id="FLUQ01000002">
    <property type="protein sequence ID" value="SBW05253.1"/>
    <property type="molecule type" value="Genomic_DNA"/>
</dbReference>
<dbReference type="PROSITE" id="PS50111">
    <property type="entry name" value="CHEMOTAXIS_TRANSDUC_2"/>
    <property type="match status" value="1"/>
</dbReference>
<comment type="similarity">
    <text evidence="14">Belongs to the methyl-accepting chemotaxis (MCP) protein family.</text>
</comment>
<keyword evidence="5" id="KW-0808">Transferase</keyword>
<dbReference type="InterPro" id="IPR000014">
    <property type="entry name" value="PAS"/>
</dbReference>
<evidence type="ECO:0000256" key="8">
    <source>
        <dbReference type="ARBA" id="ARBA00022777"/>
    </source>
</evidence>
<evidence type="ECO:0000256" key="9">
    <source>
        <dbReference type="ARBA" id="ARBA00022840"/>
    </source>
</evidence>
<accession>A0A212K0R0</accession>
<name>A0A212K0R0_9DELT</name>
<organism evidence="20">
    <name type="scientific">uncultured delta proteobacterium</name>
    <dbReference type="NCBI Taxonomy" id="34034"/>
    <lineage>
        <taxon>Bacteria</taxon>
        <taxon>Deltaproteobacteria</taxon>
        <taxon>environmental samples</taxon>
    </lineage>
</organism>
<dbReference type="GO" id="GO:0005886">
    <property type="term" value="C:plasma membrane"/>
    <property type="evidence" value="ECO:0007669"/>
    <property type="project" value="UniProtKB-SubCell"/>
</dbReference>
<evidence type="ECO:0000256" key="12">
    <source>
        <dbReference type="ARBA" id="ARBA00023136"/>
    </source>
</evidence>
<dbReference type="InterPro" id="IPR033479">
    <property type="entry name" value="dCache_1"/>
</dbReference>
<dbReference type="CDD" id="cd06225">
    <property type="entry name" value="HAMP"/>
    <property type="match status" value="1"/>
</dbReference>
<gene>
    <name evidence="20" type="ORF">KL86DPRO_20455</name>
</gene>
<feature type="transmembrane region" description="Helical" evidence="17">
    <location>
        <begin position="7"/>
        <end position="27"/>
    </location>
</feature>
<protein>
    <recommendedName>
        <fullName evidence="21">Methyl-accepting chemotaxis sensory transducer with Pas/Pac sensor</fullName>
    </recommendedName>
</protein>
<dbReference type="InterPro" id="IPR029151">
    <property type="entry name" value="Sensor-like_sf"/>
</dbReference>
<evidence type="ECO:0000256" key="13">
    <source>
        <dbReference type="ARBA" id="ARBA00023224"/>
    </source>
</evidence>
<keyword evidence="3" id="KW-0145">Chemotaxis</keyword>
<dbReference type="SMART" id="SM00304">
    <property type="entry name" value="HAMP"/>
    <property type="match status" value="1"/>
</dbReference>
<dbReference type="InterPro" id="IPR004089">
    <property type="entry name" value="MCPsignal_dom"/>
</dbReference>
<feature type="domain" description="Methyl-accepting transducer" evidence="18">
    <location>
        <begin position="527"/>
        <end position="763"/>
    </location>
</feature>
<evidence type="ECO:0000256" key="17">
    <source>
        <dbReference type="SAM" id="Phobius"/>
    </source>
</evidence>
<keyword evidence="9" id="KW-0067">ATP-binding</keyword>
<dbReference type="GO" id="GO:0006935">
    <property type="term" value="P:chemotaxis"/>
    <property type="evidence" value="ECO:0007669"/>
    <property type="project" value="UniProtKB-KW"/>
</dbReference>
<evidence type="ECO:0000256" key="7">
    <source>
        <dbReference type="ARBA" id="ARBA00022741"/>
    </source>
</evidence>
<dbReference type="CDD" id="cd11386">
    <property type="entry name" value="MCP_signal"/>
    <property type="match status" value="1"/>
</dbReference>
<keyword evidence="8" id="KW-0418">Kinase</keyword>
<keyword evidence="10 17" id="KW-1133">Transmembrane helix</keyword>
<keyword evidence="4" id="KW-0597">Phosphoprotein</keyword>
<keyword evidence="2" id="KW-1003">Cell membrane</keyword>
<evidence type="ECO:0008006" key="21">
    <source>
        <dbReference type="Google" id="ProtNLM"/>
    </source>
</evidence>
<evidence type="ECO:0000313" key="20">
    <source>
        <dbReference type="EMBL" id="SBW05253.1"/>
    </source>
</evidence>
<evidence type="ECO:0000256" key="1">
    <source>
        <dbReference type="ARBA" id="ARBA00004651"/>
    </source>
</evidence>
<dbReference type="SUPFAM" id="SSF55785">
    <property type="entry name" value="PYP-like sensor domain (PAS domain)"/>
    <property type="match status" value="1"/>
</dbReference>